<proteinExistence type="predicted"/>
<evidence type="ECO:0000313" key="2">
    <source>
        <dbReference type="EMBL" id="CAF2084135.1"/>
    </source>
</evidence>
<comment type="caution">
    <text evidence="2">The sequence shown here is derived from an EMBL/GenBank/DDBJ whole genome shotgun (WGS) entry which is preliminary data.</text>
</comment>
<keyword evidence="1" id="KW-0238">DNA-binding</keyword>
<organism evidence="2 3">
    <name type="scientific">Rotaria magnacalcarata</name>
    <dbReference type="NCBI Taxonomy" id="392030"/>
    <lineage>
        <taxon>Eukaryota</taxon>
        <taxon>Metazoa</taxon>
        <taxon>Spiralia</taxon>
        <taxon>Gnathifera</taxon>
        <taxon>Rotifera</taxon>
        <taxon>Eurotatoria</taxon>
        <taxon>Bdelloidea</taxon>
        <taxon>Philodinida</taxon>
        <taxon>Philodinidae</taxon>
        <taxon>Rotaria</taxon>
    </lineage>
</organism>
<dbReference type="EMBL" id="CAJNRG010006259">
    <property type="protein sequence ID" value="CAF2084135.1"/>
    <property type="molecule type" value="Genomic_DNA"/>
</dbReference>
<reference evidence="2" key="1">
    <citation type="submission" date="2021-02" db="EMBL/GenBank/DDBJ databases">
        <authorList>
            <person name="Nowell W R."/>
        </authorList>
    </citation>
    <scope>NUCLEOTIDE SEQUENCE</scope>
</reference>
<name>A0A816SEN9_9BILA</name>
<evidence type="ECO:0000256" key="1">
    <source>
        <dbReference type="ARBA" id="ARBA00023125"/>
    </source>
</evidence>
<protein>
    <submittedName>
        <fullName evidence="2">Uncharacterized protein</fullName>
    </submittedName>
</protein>
<dbReference type="Gene3D" id="1.10.150.130">
    <property type="match status" value="1"/>
</dbReference>
<evidence type="ECO:0000313" key="3">
    <source>
        <dbReference type="Proteomes" id="UP000663887"/>
    </source>
</evidence>
<dbReference type="AlphaFoldDB" id="A0A816SEN9"/>
<accession>A0A816SEN9</accession>
<gene>
    <name evidence="2" type="ORF">XDN619_LOCUS15336</name>
</gene>
<dbReference type="PANTHER" id="PTHR35617">
    <property type="entry name" value="PHAGE_INTEGRASE DOMAIN-CONTAINING PROTEIN"/>
    <property type="match status" value="1"/>
</dbReference>
<dbReference type="Proteomes" id="UP000663887">
    <property type="component" value="Unassembled WGS sequence"/>
</dbReference>
<dbReference type="InterPro" id="IPR010998">
    <property type="entry name" value="Integrase_recombinase_N"/>
</dbReference>
<dbReference type="PANTHER" id="PTHR35617:SF3">
    <property type="entry name" value="CORE-BINDING (CB) DOMAIN-CONTAINING PROTEIN"/>
    <property type="match status" value="1"/>
</dbReference>
<dbReference type="SUPFAM" id="SSF47823">
    <property type="entry name" value="lambda integrase-like, N-terminal domain"/>
    <property type="match status" value="1"/>
</dbReference>
<dbReference type="GO" id="GO:0003677">
    <property type="term" value="F:DNA binding"/>
    <property type="evidence" value="ECO:0007669"/>
    <property type="project" value="UniProtKB-KW"/>
</dbReference>
<sequence length="297" mass="32906">MFFQQIGVSGSEIHLPLNKTNISAAPVITNPCSIGNSDSTVLAKSGLVPLISLNLSSSNFSKRLQTITNSSRESSLSPVSTVLEPTPVEFIAKALVSLCKDRNIRTMIASKSGSSTIQKYEALWKKFQKFCVPFQNKLLTENLVLKYLFSLFKTGLALQTMSTHRAALADPLFYGGAIDPNSKIFKDFFISCWTRRPIKKCLPPKWEVDKVLQLLKSPTFSINSTISLAALLLKTIFLIGLASGSRITEIAALRQDSDHCEFLRHNKGVSRSGFPKMLIWRAMATRDRQMATPNNCV</sequence>